<dbReference type="Proteomes" id="UP001054252">
    <property type="component" value="Unassembled WGS sequence"/>
</dbReference>
<dbReference type="AlphaFoldDB" id="A0AAV5IPB6"/>
<evidence type="ECO:0000313" key="1">
    <source>
        <dbReference type="EMBL" id="GKU99767.1"/>
    </source>
</evidence>
<organism evidence="1 2">
    <name type="scientific">Rubroshorea leprosula</name>
    <dbReference type="NCBI Taxonomy" id="152421"/>
    <lineage>
        <taxon>Eukaryota</taxon>
        <taxon>Viridiplantae</taxon>
        <taxon>Streptophyta</taxon>
        <taxon>Embryophyta</taxon>
        <taxon>Tracheophyta</taxon>
        <taxon>Spermatophyta</taxon>
        <taxon>Magnoliopsida</taxon>
        <taxon>eudicotyledons</taxon>
        <taxon>Gunneridae</taxon>
        <taxon>Pentapetalae</taxon>
        <taxon>rosids</taxon>
        <taxon>malvids</taxon>
        <taxon>Malvales</taxon>
        <taxon>Dipterocarpaceae</taxon>
        <taxon>Rubroshorea</taxon>
    </lineage>
</organism>
<accession>A0AAV5IPB6</accession>
<name>A0AAV5IPB6_9ROSI</name>
<keyword evidence="2" id="KW-1185">Reference proteome</keyword>
<comment type="caution">
    <text evidence="1">The sequence shown here is derived from an EMBL/GenBank/DDBJ whole genome shotgun (WGS) entry which is preliminary data.</text>
</comment>
<gene>
    <name evidence="1" type="ORF">SLEP1_g12564</name>
</gene>
<dbReference type="EMBL" id="BPVZ01000014">
    <property type="protein sequence ID" value="GKU99767.1"/>
    <property type="molecule type" value="Genomic_DNA"/>
</dbReference>
<sequence>MEVQRAALEATAGSRSYSRLYRAFNDLQRLEMAIFEQGSINMVGNRSEEV</sequence>
<protein>
    <submittedName>
        <fullName evidence="1">Uncharacterized protein</fullName>
    </submittedName>
</protein>
<reference evidence="1 2" key="1">
    <citation type="journal article" date="2021" name="Commun. Biol.">
        <title>The genome of Shorea leprosula (Dipterocarpaceae) highlights the ecological relevance of drought in aseasonal tropical rainforests.</title>
        <authorList>
            <person name="Ng K.K.S."/>
            <person name="Kobayashi M.J."/>
            <person name="Fawcett J.A."/>
            <person name="Hatakeyama M."/>
            <person name="Paape T."/>
            <person name="Ng C.H."/>
            <person name="Ang C.C."/>
            <person name="Tnah L.H."/>
            <person name="Lee C.T."/>
            <person name="Nishiyama T."/>
            <person name="Sese J."/>
            <person name="O'Brien M.J."/>
            <person name="Copetti D."/>
            <person name="Mohd Noor M.I."/>
            <person name="Ong R.C."/>
            <person name="Putra M."/>
            <person name="Sireger I.Z."/>
            <person name="Indrioko S."/>
            <person name="Kosugi Y."/>
            <person name="Izuno A."/>
            <person name="Isagi Y."/>
            <person name="Lee S.L."/>
            <person name="Shimizu K.K."/>
        </authorList>
    </citation>
    <scope>NUCLEOTIDE SEQUENCE [LARGE SCALE GENOMIC DNA]</scope>
    <source>
        <strain evidence="1">214</strain>
    </source>
</reference>
<evidence type="ECO:0000313" key="2">
    <source>
        <dbReference type="Proteomes" id="UP001054252"/>
    </source>
</evidence>
<proteinExistence type="predicted"/>